<name>A0ACB6Z1H6_THEGA</name>
<protein>
    <submittedName>
        <fullName evidence="1">MFS general substrate transporter</fullName>
    </submittedName>
</protein>
<accession>A0ACB6Z1H6</accession>
<reference evidence="1" key="1">
    <citation type="submission" date="2019-10" db="EMBL/GenBank/DDBJ databases">
        <authorList>
            <consortium name="DOE Joint Genome Institute"/>
            <person name="Kuo A."/>
            <person name="Miyauchi S."/>
            <person name="Kiss E."/>
            <person name="Drula E."/>
            <person name="Kohler A."/>
            <person name="Sanchez-Garcia M."/>
            <person name="Andreopoulos B."/>
            <person name="Barry K.W."/>
            <person name="Bonito G."/>
            <person name="Buee M."/>
            <person name="Carver A."/>
            <person name="Chen C."/>
            <person name="Cichocki N."/>
            <person name="Clum A."/>
            <person name="Culley D."/>
            <person name="Crous P.W."/>
            <person name="Fauchery L."/>
            <person name="Girlanda M."/>
            <person name="Hayes R."/>
            <person name="Keri Z."/>
            <person name="Labutti K."/>
            <person name="Lipzen A."/>
            <person name="Lombard V."/>
            <person name="Magnuson J."/>
            <person name="Maillard F."/>
            <person name="Morin E."/>
            <person name="Murat C."/>
            <person name="Nolan M."/>
            <person name="Ohm R."/>
            <person name="Pangilinan J."/>
            <person name="Pereira M."/>
            <person name="Perotto S."/>
            <person name="Peter M."/>
            <person name="Riley R."/>
            <person name="Sitrit Y."/>
            <person name="Stielow B."/>
            <person name="Szollosi G."/>
            <person name="Zifcakova L."/>
            <person name="Stursova M."/>
            <person name="Spatafora J.W."/>
            <person name="Tedersoo L."/>
            <person name="Vaario L.-M."/>
            <person name="Yamada A."/>
            <person name="Yan M."/>
            <person name="Wang P."/>
            <person name="Xu J."/>
            <person name="Bruns T."/>
            <person name="Baldrian P."/>
            <person name="Vilgalys R."/>
            <person name="Henrissat B."/>
            <person name="Grigoriev I.V."/>
            <person name="Hibbett D."/>
            <person name="Nagy L.G."/>
            <person name="Martin F.M."/>
        </authorList>
    </citation>
    <scope>NUCLEOTIDE SEQUENCE</scope>
    <source>
        <strain evidence="1">P2</strain>
    </source>
</reference>
<dbReference type="EMBL" id="MU118256">
    <property type="protein sequence ID" value="KAF9643245.1"/>
    <property type="molecule type" value="Genomic_DNA"/>
</dbReference>
<evidence type="ECO:0000313" key="1">
    <source>
        <dbReference type="EMBL" id="KAF9643245.1"/>
    </source>
</evidence>
<reference evidence="1" key="2">
    <citation type="journal article" date="2020" name="Nat. Commun.">
        <title>Large-scale genome sequencing of mycorrhizal fungi provides insights into the early evolution of symbiotic traits.</title>
        <authorList>
            <person name="Miyauchi S."/>
            <person name="Kiss E."/>
            <person name="Kuo A."/>
            <person name="Drula E."/>
            <person name="Kohler A."/>
            <person name="Sanchez-Garcia M."/>
            <person name="Morin E."/>
            <person name="Andreopoulos B."/>
            <person name="Barry K.W."/>
            <person name="Bonito G."/>
            <person name="Buee M."/>
            <person name="Carver A."/>
            <person name="Chen C."/>
            <person name="Cichocki N."/>
            <person name="Clum A."/>
            <person name="Culley D."/>
            <person name="Crous P.W."/>
            <person name="Fauchery L."/>
            <person name="Girlanda M."/>
            <person name="Hayes R.D."/>
            <person name="Keri Z."/>
            <person name="LaButti K."/>
            <person name="Lipzen A."/>
            <person name="Lombard V."/>
            <person name="Magnuson J."/>
            <person name="Maillard F."/>
            <person name="Murat C."/>
            <person name="Nolan M."/>
            <person name="Ohm R.A."/>
            <person name="Pangilinan J."/>
            <person name="Pereira M.F."/>
            <person name="Perotto S."/>
            <person name="Peter M."/>
            <person name="Pfister S."/>
            <person name="Riley R."/>
            <person name="Sitrit Y."/>
            <person name="Stielow J.B."/>
            <person name="Szollosi G."/>
            <person name="Zifcakova L."/>
            <person name="Stursova M."/>
            <person name="Spatafora J.W."/>
            <person name="Tedersoo L."/>
            <person name="Vaario L.M."/>
            <person name="Yamada A."/>
            <person name="Yan M."/>
            <person name="Wang P."/>
            <person name="Xu J."/>
            <person name="Bruns T."/>
            <person name="Baldrian P."/>
            <person name="Vilgalys R."/>
            <person name="Dunand C."/>
            <person name="Henrissat B."/>
            <person name="Grigoriev I.V."/>
            <person name="Hibbett D."/>
            <person name="Nagy L.G."/>
            <person name="Martin F.M."/>
        </authorList>
    </citation>
    <scope>NUCLEOTIDE SEQUENCE</scope>
    <source>
        <strain evidence="1">P2</strain>
    </source>
</reference>
<comment type="caution">
    <text evidence="1">The sequence shown here is derived from an EMBL/GenBank/DDBJ whole genome shotgun (WGS) entry which is preliminary data.</text>
</comment>
<proteinExistence type="predicted"/>
<sequence length="638" mass="69878">MSDPDERGIVDELDARTPLDRTIDRIGMGTYQWTLLSLCGFGWMADNMWIQAVAIILPRVQDQYSIPDSRIGALSSFMFAGMMIGAVGWGTCECPRSDLLGRSMAFNGTLLFTSLFGLLATITTSFWSLCIALFLLGSAVGGSMPTDGTLILEQLPNNKKYLVTALSIFFSFGAVFAAIAALIIIPRYTCFATDCDVTKGNLGWKYLLACLSVLTLLMTVFRVIFFRLYESPRYLVAAGRPMEAVENLQLISRFNGEELDLSLRDVWDHFGTQAFLPVTSSSIIFNADTEGSDETTKVSESTPDSADYNTTGETNAIRNNSYSFTTPTIESPSLSFIGTALHSPSQLHDHDHQRHHTGHSVAEDGEDDGQKVTPRSPRPRLTHTLGRRRSSVVSVPYRSTGWLPRFIRKPLRASLDRIASVLAPEWIWKTLTIWAMWFSTALAYTVFNVFLPKLLEMRLGGVTPQPSQRSTAGIQSVESSLEDSLWDVVIYSIGGCPGAILGAYLVESSFGRRWSLAGSTFLTAFFCLVFVKVDGPLLLKASTVGVSLAATTMWAILYGWTPEVFSTNVRGSACGIASALSRIGGMIAPILGGQLLTIDVSLPVYASVVTFVIAGICVLFLKEAEEQEEGENQRVILH</sequence>
<keyword evidence="2" id="KW-1185">Reference proteome</keyword>
<dbReference type="Proteomes" id="UP000886501">
    <property type="component" value="Unassembled WGS sequence"/>
</dbReference>
<evidence type="ECO:0000313" key="2">
    <source>
        <dbReference type="Proteomes" id="UP000886501"/>
    </source>
</evidence>
<organism evidence="1 2">
    <name type="scientific">Thelephora ganbajun</name>
    <name type="common">Ganba fungus</name>
    <dbReference type="NCBI Taxonomy" id="370292"/>
    <lineage>
        <taxon>Eukaryota</taxon>
        <taxon>Fungi</taxon>
        <taxon>Dikarya</taxon>
        <taxon>Basidiomycota</taxon>
        <taxon>Agaricomycotina</taxon>
        <taxon>Agaricomycetes</taxon>
        <taxon>Thelephorales</taxon>
        <taxon>Thelephoraceae</taxon>
        <taxon>Thelephora</taxon>
    </lineage>
</organism>
<gene>
    <name evidence="1" type="ORF">BDM02DRAFT_3225247</name>
</gene>